<evidence type="ECO:0000313" key="2">
    <source>
        <dbReference type="Proteomes" id="UP001602119"/>
    </source>
</evidence>
<reference evidence="1 2" key="1">
    <citation type="submission" date="2024-10" db="EMBL/GenBank/DDBJ databases">
        <title>The Natural Products Discovery Center: Release of the First 8490 Sequenced Strains for Exploring Actinobacteria Biosynthetic Diversity.</title>
        <authorList>
            <person name="Kalkreuter E."/>
            <person name="Kautsar S.A."/>
            <person name="Yang D."/>
            <person name="Bader C.D."/>
            <person name="Teijaro C.N."/>
            <person name="Fluegel L."/>
            <person name="Davis C.M."/>
            <person name="Simpson J.R."/>
            <person name="Lauterbach L."/>
            <person name="Steele A.D."/>
            <person name="Gui C."/>
            <person name="Meng S."/>
            <person name="Li G."/>
            <person name="Viehrig K."/>
            <person name="Ye F."/>
            <person name="Su P."/>
            <person name="Kiefer A.F."/>
            <person name="Nichols A."/>
            <person name="Cepeda A.J."/>
            <person name="Yan W."/>
            <person name="Fan B."/>
            <person name="Jiang Y."/>
            <person name="Adhikari A."/>
            <person name="Zheng C.-J."/>
            <person name="Schuster L."/>
            <person name="Cowan T.M."/>
            <person name="Smanski M.J."/>
            <person name="Chevrette M.G."/>
            <person name="De Carvalho L.P.S."/>
            <person name="Shen B."/>
        </authorList>
    </citation>
    <scope>NUCLEOTIDE SEQUENCE [LARGE SCALE GENOMIC DNA]</scope>
    <source>
        <strain evidence="1 2">NPDC001281</strain>
    </source>
</reference>
<keyword evidence="2" id="KW-1185">Reference proteome</keyword>
<dbReference type="InterPro" id="IPR023198">
    <property type="entry name" value="PGP-like_dom2"/>
</dbReference>
<dbReference type="Pfam" id="PF00702">
    <property type="entry name" value="Hydrolase"/>
    <property type="match status" value="1"/>
</dbReference>
<dbReference type="InterPro" id="IPR050155">
    <property type="entry name" value="HAD-like_hydrolase_sf"/>
</dbReference>
<sequence length="245" mass="25359">MTIELVVLDMAGTTVEEHGAVYEALAEAVTAAGGRPTEADIQRWMGASKREAITRLLAESTGQDPDEATVDAAFADFRARLDKAYRDRPPAPLPGVPEALGRIRAAGVKVALTTGFDREVTTALLATLGWRVAPGAAPAAPVDAADGMDGMDGMVIDAAICVDDVPTGRPAPYMIFRAMEVTGVWDVARVAVAGDTVRDLQAGTNAGARLVAGVLTGKLDAVGLGAERHTHLLPGVADLPDLLGL</sequence>
<dbReference type="InterPro" id="IPR022468">
    <property type="entry name" value="PhnX-like"/>
</dbReference>
<protein>
    <submittedName>
        <fullName evidence="1">Phosphonatase-like hydrolase</fullName>
    </submittedName>
</protein>
<evidence type="ECO:0000313" key="1">
    <source>
        <dbReference type="EMBL" id="MFF4778482.1"/>
    </source>
</evidence>
<dbReference type="PANTHER" id="PTHR43434">
    <property type="entry name" value="PHOSPHOGLYCOLATE PHOSPHATASE"/>
    <property type="match status" value="1"/>
</dbReference>
<name>A0ABW6VGL4_MICFU</name>
<dbReference type="Gene3D" id="3.40.50.1000">
    <property type="entry name" value="HAD superfamily/HAD-like"/>
    <property type="match status" value="1"/>
</dbReference>
<comment type="caution">
    <text evidence="1">The sequence shown here is derived from an EMBL/GenBank/DDBJ whole genome shotgun (WGS) entry which is preliminary data.</text>
</comment>
<proteinExistence type="predicted"/>
<accession>A0ABW6VGL4</accession>
<dbReference type="Gene3D" id="1.10.150.240">
    <property type="entry name" value="Putative phosphatase, domain 2"/>
    <property type="match status" value="1"/>
</dbReference>
<dbReference type="Proteomes" id="UP001602119">
    <property type="component" value="Unassembled WGS sequence"/>
</dbReference>
<dbReference type="RefSeq" id="WP_387347028.1">
    <property type="nucleotide sequence ID" value="NZ_JBIAXI010000032.1"/>
</dbReference>
<dbReference type="SUPFAM" id="SSF56784">
    <property type="entry name" value="HAD-like"/>
    <property type="match status" value="1"/>
</dbReference>
<dbReference type="PANTHER" id="PTHR43434:SF19">
    <property type="entry name" value="PHOSPHONOACETALDEHYDE HYDROLASE"/>
    <property type="match status" value="1"/>
</dbReference>
<dbReference type="SFLD" id="SFLDS00003">
    <property type="entry name" value="Haloacid_Dehalogenase"/>
    <property type="match status" value="1"/>
</dbReference>
<dbReference type="InterPro" id="IPR036412">
    <property type="entry name" value="HAD-like_sf"/>
</dbReference>
<organism evidence="1 2">
    <name type="scientific">Microtetraspora fusca</name>
    <dbReference type="NCBI Taxonomy" id="1997"/>
    <lineage>
        <taxon>Bacteria</taxon>
        <taxon>Bacillati</taxon>
        <taxon>Actinomycetota</taxon>
        <taxon>Actinomycetes</taxon>
        <taxon>Streptosporangiales</taxon>
        <taxon>Streptosporangiaceae</taxon>
        <taxon>Microtetraspora</taxon>
    </lineage>
</organism>
<gene>
    <name evidence="1" type="ORF">ACFY05_37230</name>
</gene>
<dbReference type="SFLD" id="SFLDG01129">
    <property type="entry name" value="C1.5:_HAD__Beta-PGM__Phosphata"/>
    <property type="match status" value="1"/>
</dbReference>
<dbReference type="EMBL" id="JBIAXI010000032">
    <property type="protein sequence ID" value="MFF4778482.1"/>
    <property type="molecule type" value="Genomic_DNA"/>
</dbReference>
<dbReference type="InterPro" id="IPR023214">
    <property type="entry name" value="HAD_sf"/>
</dbReference>
<dbReference type="NCBIfam" id="TIGR03351">
    <property type="entry name" value="PhnX-like"/>
    <property type="match status" value="1"/>
</dbReference>